<proteinExistence type="predicted"/>
<reference evidence="1" key="1">
    <citation type="submission" date="2009-10" db="EMBL/GenBank/DDBJ databases">
        <title>Diversity of trophic interactions inside an arsenic-rich microbial ecosystem.</title>
        <authorList>
            <person name="Bertin P.N."/>
            <person name="Heinrich-Salmeron A."/>
            <person name="Pelletier E."/>
            <person name="Goulhen-Chollet F."/>
            <person name="Arsene-Ploetze F."/>
            <person name="Gallien S."/>
            <person name="Calteau A."/>
            <person name="Vallenet D."/>
            <person name="Casiot C."/>
            <person name="Chane-Woon-Ming B."/>
            <person name="Giloteaux L."/>
            <person name="Barakat M."/>
            <person name="Bonnefoy V."/>
            <person name="Bruneel O."/>
            <person name="Chandler M."/>
            <person name="Cleiss J."/>
            <person name="Duran R."/>
            <person name="Elbaz-Poulichet F."/>
            <person name="Fonknechten N."/>
            <person name="Lauga B."/>
            <person name="Mornico D."/>
            <person name="Ortet P."/>
            <person name="Schaeffer C."/>
            <person name="Siguier P."/>
            <person name="Alexander Thil Smith A."/>
            <person name="Van Dorsselaer A."/>
            <person name="Weissenbach J."/>
            <person name="Medigue C."/>
            <person name="Le Paslier D."/>
        </authorList>
    </citation>
    <scope>NUCLEOTIDE SEQUENCE</scope>
</reference>
<name>E6QIS9_9ZZZZ</name>
<protein>
    <submittedName>
        <fullName evidence="1">Uncharacterized protein</fullName>
    </submittedName>
</protein>
<evidence type="ECO:0000313" key="1">
    <source>
        <dbReference type="EMBL" id="CBI07145.1"/>
    </source>
</evidence>
<sequence length="60" mass="6726">MLRPTTKTFSCFSSLMINAERVSADNKGNVVFVLISFADAPIRRLGPEDRNQQIEVRGLD</sequence>
<accession>E6QIS9</accession>
<gene>
    <name evidence="1" type="ORF">CARN6_0461</name>
</gene>
<dbReference type="AlphaFoldDB" id="E6QIS9"/>
<comment type="caution">
    <text evidence="1">The sequence shown here is derived from an EMBL/GenBank/DDBJ whole genome shotgun (WGS) entry which is preliminary data.</text>
</comment>
<dbReference type="EMBL" id="CABQ01000069">
    <property type="protein sequence ID" value="CBI07145.1"/>
    <property type="molecule type" value="Genomic_DNA"/>
</dbReference>
<organism evidence="1">
    <name type="scientific">mine drainage metagenome</name>
    <dbReference type="NCBI Taxonomy" id="410659"/>
    <lineage>
        <taxon>unclassified sequences</taxon>
        <taxon>metagenomes</taxon>
        <taxon>ecological metagenomes</taxon>
    </lineage>
</organism>